<dbReference type="PROSITE" id="PS51750">
    <property type="entry name" value="BRO_N"/>
    <property type="match status" value="1"/>
</dbReference>
<reference evidence="2" key="1">
    <citation type="journal article" date="2021" name="Proc. Natl. Acad. Sci. U.S.A.">
        <title>A Catalog of Tens of Thousands of Viruses from Human Metagenomes Reveals Hidden Associations with Chronic Diseases.</title>
        <authorList>
            <person name="Tisza M.J."/>
            <person name="Buck C.B."/>
        </authorList>
    </citation>
    <scope>NUCLEOTIDE SEQUENCE</scope>
    <source>
        <strain evidence="2">CtDYl1</strain>
    </source>
</reference>
<proteinExistence type="predicted"/>
<dbReference type="PANTHER" id="PTHR36180">
    <property type="entry name" value="DNA-BINDING PROTEIN-RELATED-RELATED"/>
    <property type="match status" value="1"/>
</dbReference>
<dbReference type="EMBL" id="BK015846">
    <property type="protein sequence ID" value="DAE27828.1"/>
    <property type="molecule type" value="Genomic_DNA"/>
</dbReference>
<name>A0A8S5RA17_9VIRU</name>
<dbReference type="InterPro" id="IPR003497">
    <property type="entry name" value="BRO_N_domain"/>
</dbReference>
<evidence type="ECO:0000313" key="2">
    <source>
        <dbReference type="EMBL" id="DAE27828.1"/>
    </source>
</evidence>
<protein>
    <submittedName>
        <fullName evidence="2">Repressor domain protein</fullName>
    </submittedName>
</protein>
<organism evidence="2">
    <name type="scientific">virus sp. ctDYl1</name>
    <dbReference type="NCBI Taxonomy" id="2826795"/>
    <lineage>
        <taxon>Viruses</taxon>
    </lineage>
</organism>
<evidence type="ECO:0000259" key="1">
    <source>
        <dbReference type="PROSITE" id="PS51750"/>
    </source>
</evidence>
<dbReference type="PANTHER" id="PTHR36180:SF2">
    <property type="entry name" value="BRO FAMILY PROTEIN"/>
    <property type="match status" value="1"/>
</dbReference>
<sequence>MNDMMIFSNPEFGNVRTTEINGIIYFAGTDVAKALGYSKPQDAISRHCRHSVKHGATVTVSNQYAQSGKKVVEMSFIPESDLYRLIMRSQLESAEKFEEWVTADVLPSIRKTGKYEMVHKQDSYQISDPIKRAERWIEEQRERNSYLNRKYRNRNLKLIISTV</sequence>
<accession>A0A8S5RA17</accession>
<feature type="domain" description="Bro-N" evidence="1">
    <location>
        <begin position="1"/>
        <end position="113"/>
    </location>
</feature>
<dbReference type="SMART" id="SM01040">
    <property type="entry name" value="Bro-N"/>
    <property type="match status" value="1"/>
</dbReference>
<dbReference type="Pfam" id="PF02498">
    <property type="entry name" value="Bro-N"/>
    <property type="match status" value="1"/>
</dbReference>